<keyword evidence="2" id="KW-1185">Reference proteome</keyword>
<reference evidence="1 2" key="1">
    <citation type="submission" date="2020-04" db="EMBL/GenBank/DDBJ databases">
        <authorList>
            <person name="Zhang R."/>
            <person name="Schippers A."/>
        </authorList>
    </citation>
    <scope>NUCLEOTIDE SEQUENCE [LARGE SCALE GENOMIC DNA]</scope>
    <source>
        <strain evidence="1 2">DSM 109850</strain>
    </source>
</reference>
<organism evidence="1 2">
    <name type="scientific">Sulfobacillus harzensis</name>
    <dbReference type="NCBI Taxonomy" id="2729629"/>
    <lineage>
        <taxon>Bacteria</taxon>
        <taxon>Bacillati</taxon>
        <taxon>Bacillota</taxon>
        <taxon>Clostridia</taxon>
        <taxon>Eubacteriales</taxon>
        <taxon>Clostridiales Family XVII. Incertae Sedis</taxon>
        <taxon>Sulfobacillus</taxon>
    </lineage>
</organism>
<proteinExistence type="predicted"/>
<dbReference type="CDD" id="cd05403">
    <property type="entry name" value="NT_KNTase_like"/>
    <property type="match status" value="1"/>
</dbReference>
<dbReference type="AlphaFoldDB" id="A0A7Y0L1A8"/>
<keyword evidence="1" id="KW-0808">Transferase</keyword>
<dbReference type="SUPFAM" id="SSF81301">
    <property type="entry name" value="Nucleotidyltransferase"/>
    <property type="match status" value="1"/>
</dbReference>
<accession>A0A7Y0L1A8</accession>
<dbReference type="RefSeq" id="WP_169096831.1">
    <property type="nucleotide sequence ID" value="NZ_JABBVZ010000008.1"/>
</dbReference>
<sequence length="251" mass="29254">MEPTHPPVVEHVQRIMLDELGTHLMGILWTGSRAYGDPWPNSDWDFFVIHDQLWRQRRLFRVGHDEIELFLNPVDQIRRELHDQEAATVGMFARGKVVFDRMGTLAGLVRDADAMWRGPRRPWSAAERDQWRYETLDLMKDIEDLLSEDPDAASYLMGLLMQRLLEGWYKAHRYWEPKAKYLLSDLARLSPQLAFQCRGVISHHLPVTRRFEALRALVELVYKPYGGPLETWQTEREPVASFGADDITSPS</sequence>
<comment type="caution">
    <text evidence="1">The sequence shown here is derived from an EMBL/GenBank/DDBJ whole genome shotgun (WGS) entry which is preliminary data.</text>
</comment>
<dbReference type="Proteomes" id="UP000533476">
    <property type="component" value="Unassembled WGS sequence"/>
</dbReference>
<dbReference type="InterPro" id="IPR043519">
    <property type="entry name" value="NT_sf"/>
</dbReference>
<evidence type="ECO:0000313" key="1">
    <source>
        <dbReference type="EMBL" id="NMP21458.1"/>
    </source>
</evidence>
<evidence type="ECO:0000313" key="2">
    <source>
        <dbReference type="Proteomes" id="UP000533476"/>
    </source>
</evidence>
<dbReference type="GO" id="GO:0016740">
    <property type="term" value="F:transferase activity"/>
    <property type="evidence" value="ECO:0007669"/>
    <property type="project" value="UniProtKB-KW"/>
</dbReference>
<dbReference type="Gene3D" id="3.30.460.10">
    <property type="entry name" value="Beta Polymerase, domain 2"/>
    <property type="match status" value="1"/>
</dbReference>
<name>A0A7Y0L1A8_9FIRM</name>
<gene>
    <name evidence="1" type="ORF">HIJ39_03680</name>
</gene>
<dbReference type="EMBL" id="JABBVZ010000008">
    <property type="protein sequence ID" value="NMP21458.1"/>
    <property type="molecule type" value="Genomic_DNA"/>
</dbReference>
<protein>
    <submittedName>
        <fullName evidence="1">Nucleotidyltransferase domain-containing protein</fullName>
    </submittedName>
</protein>